<dbReference type="PANTHER" id="PTHR32319:SF0">
    <property type="entry name" value="BACTERIAL HEMOLYSIN-LIKE PROTEIN"/>
    <property type="match status" value="1"/>
</dbReference>
<dbReference type="SUPFAM" id="SSF55174">
    <property type="entry name" value="Alpha-L RNA-binding motif"/>
    <property type="match status" value="1"/>
</dbReference>
<dbReference type="Pfam" id="PF01479">
    <property type="entry name" value="S4"/>
    <property type="match status" value="1"/>
</dbReference>
<dbReference type="Proteomes" id="UP000005143">
    <property type="component" value="Unassembled WGS sequence"/>
</dbReference>
<dbReference type="Pfam" id="PF01728">
    <property type="entry name" value="FtsJ"/>
    <property type="match status" value="1"/>
</dbReference>
<dbReference type="InterPro" id="IPR002942">
    <property type="entry name" value="S4_RNA-bd"/>
</dbReference>
<dbReference type="InterPro" id="IPR002877">
    <property type="entry name" value="RNA_MeTrfase_FtsJ_dom"/>
</dbReference>
<dbReference type="InterPro" id="IPR004538">
    <property type="entry name" value="Hemolysin_A/TlyA"/>
</dbReference>
<feature type="domain" description="RNA-binding S4" evidence="4">
    <location>
        <begin position="4"/>
        <end position="70"/>
    </location>
</feature>
<dbReference type="InterPro" id="IPR047048">
    <property type="entry name" value="TlyA"/>
</dbReference>
<dbReference type="PROSITE" id="PS50889">
    <property type="entry name" value="S4"/>
    <property type="match status" value="1"/>
</dbReference>
<dbReference type="NCBIfam" id="TIGR00478">
    <property type="entry name" value="tly"/>
    <property type="match status" value="1"/>
</dbReference>
<dbReference type="EMBL" id="AGUD01000120">
    <property type="protein sequence ID" value="EHN11302.1"/>
    <property type="molecule type" value="Genomic_DNA"/>
</dbReference>
<organism evidence="5 6">
    <name type="scientific">Patulibacter medicamentivorans</name>
    <dbReference type="NCBI Taxonomy" id="1097667"/>
    <lineage>
        <taxon>Bacteria</taxon>
        <taxon>Bacillati</taxon>
        <taxon>Actinomycetota</taxon>
        <taxon>Thermoleophilia</taxon>
        <taxon>Solirubrobacterales</taxon>
        <taxon>Patulibacteraceae</taxon>
        <taxon>Patulibacter</taxon>
    </lineage>
</organism>
<dbReference type="CDD" id="cd00165">
    <property type="entry name" value="S4"/>
    <property type="match status" value="1"/>
</dbReference>
<protein>
    <submittedName>
        <fullName evidence="5">RNA binding methyltransferase FtsJ</fullName>
    </submittedName>
</protein>
<evidence type="ECO:0000256" key="3">
    <source>
        <dbReference type="PROSITE-ProRule" id="PRU00182"/>
    </source>
</evidence>
<dbReference type="AlphaFoldDB" id="H0E4U9"/>
<keyword evidence="1 3" id="KW-0694">RNA-binding</keyword>
<keyword evidence="5" id="KW-0808">Transferase</keyword>
<evidence type="ECO:0000256" key="2">
    <source>
        <dbReference type="ARBA" id="ARBA00029460"/>
    </source>
</evidence>
<dbReference type="GO" id="GO:0003723">
    <property type="term" value="F:RNA binding"/>
    <property type="evidence" value="ECO:0007669"/>
    <property type="project" value="UniProtKB-KW"/>
</dbReference>
<sequence>MAKVRLDTLLHQRGLYPSRSAAAAAILAGDVRIGDGRPSGPGVLKPGTQVDEGTAVEAAAPPRFVSRGGIKLANALERLEIEVAGRHALDVGASTGGFSDCLLQSGAVAVAAVDVAYGELAWAIRSDPRVTVIERQNARHLTPALLPYAPDLVVADVSFISLTKLLPALREVVAPRFDALLMVKPQFEVGRARIGDGVVRDPALRREAIETVAGAARAGGWSVLAAAPSGLPGPKGNRETFLHLAEGERGGTDDLAALALAAEPGDPS</sequence>
<dbReference type="OrthoDB" id="9784736at2"/>
<dbReference type="SMART" id="SM00363">
    <property type="entry name" value="S4"/>
    <property type="match status" value="1"/>
</dbReference>
<dbReference type="PANTHER" id="PTHR32319">
    <property type="entry name" value="BACTERIAL HEMOLYSIN-LIKE PROTEIN"/>
    <property type="match status" value="1"/>
</dbReference>
<evidence type="ECO:0000313" key="6">
    <source>
        <dbReference type="Proteomes" id="UP000005143"/>
    </source>
</evidence>
<evidence type="ECO:0000313" key="5">
    <source>
        <dbReference type="EMBL" id="EHN11302.1"/>
    </source>
</evidence>
<comment type="similarity">
    <text evidence="2">Belongs to the TlyA family.</text>
</comment>
<dbReference type="GO" id="GO:0008168">
    <property type="term" value="F:methyltransferase activity"/>
    <property type="evidence" value="ECO:0007669"/>
    <property type="project" value="UniProtKB-KW"/>
</dbReference>
<name>H0E4U9_9ACTN</name>
<accession>H0E4U9</accession>
<keyword evidence="5" id="KW-0489">Methyltransferase</keyword>
<dbReference type="Gene3D" id="3.40.50.150">
    <property type="entry name" value="Vaccinia Virus protein VP39"/>
    <property type="match status" value="1"/>
</dbReference>
<dbReference type="InterPro" id="IPR036986">
    <property type="entry name" value="S4_RNA-bd_sf"/>
</dbReference>
<gene>
    <name evidence="5" type="ORF">PAI11_18300</name>
</gene>
<proteinExistence type="inferred from homology"/>
<dbReference type="RefSeq" id="WP_007573663.1">
    <property type="nucleotide sequence ID" value="NZ_AGUD01000120.1"/>
</dbReference>
<dbReference type="PIRSF" id="PIRSF005578">
    <property type="entry name" value="TlyA"/>
    <property type="match status" value="1"/>
</dbReference>
<dbReference type="PATRIC" id="fig|1097667.3.peg.1813"/>
<comment type="caution">
    <text evidence="5">The sequence shown here is derived from an EMBL/GenBank/DDBJ whole genome shotgun (WGS) entry which is preliminary data.</text>
</comment>
<dbReference type="SUPFAM" id="SSF53335">
    <property type="entry name" value="S-adenosyl-L-methionine-dependent methyltransferases"/>
    <property type="match status" value="1"/>
</dbReference>
<evidence type="ECO:0000256" key="1">
    <source>
        <dbReference type="ARBA" id="ARBA00022884"/>
    </source>
</evidence>
<dbReference type="GO" id="GO:0032259">
    <property type="term" value="P:methylation"/>
    <property type="evidence" value="ECO:0007669"/>
    <property type="project" value="UniProtKB-KW"/>
</dbReference>
<keyword evidence="6" id="KW-1185">Reference proteome</keyword>
<dbReference type="InterPro" id="IPR029063">
    <property type="entry name" value="SAM-dependent_MTases_sf"/>
</dbReference>
<dbReference type="Gene3D" id="3.10.290.10">
    <property type="entry name" value="RNA-binding S4 domain"/>
    <property type="match status" value="1"/>
</dbReference>
<reference evidence="5 6" key="1">
    <citation type="journal article" date="2013" name="Biodegradation">
        <title>Quantitative proteomic analysis of ibuprofen-degrading Patulibacter sp. strain I11.</title>
        <authorList>
            <person name="Almeida B."/>
            <person name="Kjeldal H."/>
            <person name="Lolas I."/>
            <person name="Knudsen A.D."/>
            <person name="Carvalho G."/>
            <person name="Nielsen K.L."/>
            <person name="Barreto Crespo M.T."/>
            <person name="Stensballe A."/>
            <person name="Nielsen J.L."/>
        </authorList>
    </citation>
    <scope>NUCLEOTIDE SEQUENCE [LARGE SCALE GENOMIC DNA]</scope>
    <source>
        <strain evidence="5 6">I11</strain>
    </source>
</reference>
<evidence type="ECO:0000259" key="4">
    <source>
        <dbReference type="SMART" id="SM00363"/>
    </source>
</evidence>